<protein>
    <submittedName>
        <fullName evidence="3">Uncharacterized protein</fullName>
    </submittedName>
</protein>
<name>A0ABT1V0B5_9ACTN</name>
<keyword evidence="2" id="KW-0472">Membrane</keyword>
<gene>
    <name evidence="3" type="ORF">NP777_21585</name>
</gene>
<dbReference type="EMBL" id="JANIAA010000013">
    <property type="protein sequence ID" value="MCQ8190823.1"/>
    <property type="molecule type" value="Genomic_DNA"/>
</dbReference>
<dbReference type="RefSeq" id="WP_256651821.1">
    <property type="nucleotide sequence ID" value="NZ_JANIAA010000013.1"/>
</dbReference>
<keyword evidence="2" id="KW-0812">Transmembrane</keyword>
<dbReference type="Proteomes" id="UP001204746">
    <property type="component" value="Unassembled WGS sequence"/>
</dbReference>
<feature type="compositionally biased region" description="Low complexity" evidence="1">
    <location>
        <begin position="111"/>
        <end position="134"/>
    </location>
</feature>
<evidence type="ECO:0000313" key="3">
    <source>
        <dbReference type="EMBL" id="MCQ8190823.1"/>
    </source>
</evidence>
<sequence length="205" mass="20205">MTTGGSMRADGVLPRLLLVVVLALGVFVMHTLGHPDGGSGSGMTHSAHHASGDMRPAAYNGEPGSYGDGLGSYNGGPGPYNGGLGSYNGAPGPYNGAPGVYGGDHGGGTAATGSGPRRAALAPSAEAGHAPAAPETKPREPMTGMDMASLCVAVLGVWVLGALRCAVLARRGGPPLRLPMAAAVVARPDPPSPGPDLTALSVLRI</sequence>
<feature type="region of interest" description="Disordered" evidence="1">
    <location>
        <begin position="105"/>
        <end position="141"/>
    </location>
</feature>
<feature type="transmembrane region" description="Helical" evidence="2">
    <location>
        <begin position="12"/>
        <end position="33"/>
    </location>
</feature>
<feature type="transmembrane region" description="Helical" evidence="2">
    <location>
        <begin position="147"/>
        <end position="167"/>
    </location>
</feature>
<keyword evidence="2" id="KW-1133">Transmembrane helix</keyword>
<reference evidence="3 4" key="1">
    <citation type="submission" date="2022-07" db="EMBL/GenBank/DDBJ databases">
        <authorList>
            <person name="Phongsopitanun W."/>
            <person name="Tanasupawat S."/>
        </authorList>
    </citation>
    <scope>NUCLEOTIDE SEQUENCE [LARGE SCALE GENOMIC DNA]</scope>
    <source>
        <strain evidence="3 4">RCU-064</strain>
    </source>
</reference>
<comment type="caution">
    <text evidence="3">The sequence shown here is derived from an EMBL/GenBank/DDBJ whole genome shotgun (WGS) entry which is preliminary data.</text>
</comment>
<evidence type="ECO:0000313" key="4">
    <source>
        <dbReference type="Proteomes" id="UP001204746"/>
    </source>
</evidence>
<proteinExistence type="predicted"/>
<keyword evidence="4" id="KW-1185">Reference proteome</keyword>
<organism evidence="3 4">
    <name type="scientific">Streptomyces rugosispiralis</name>
    <dbReference type="NCBI Taxonomy" id="2967341"/>
    <lineage>
        <taxon>Bacteria</taxon>
        <taxon>Bacillati</taxon>
        <taxon>Actinomycetota</taxon>
        <taxon>Actinomycetes</taxon>
        <taxon>Kitasatosporales</taxon>
        <taxon>Streptomycetaceae</taxon>
        <taxon>Streptomyces</taxon>
    </lineage>
</organism>
<accession>A0ABT1V0B5</accession>
<evidence type="ECO:0000256" key="1">
    <source>
        <dbReference type="SAM" id="MobiDB-lite"/>
    </source>
</evidence>
<evidence type="ECO:0000256" key="2">
    <source>
        <dbReference type="SAM" id="Phobius"/>
    </source>
</evidence>